<feature type="compositionally biased region" description="Polar residues" evidence="1">
    <location>
        <begin position="154"/>
        <end position="164"/>
    </location>
</feature>
<dbReference type="RefSeq" id="XP_028877364.1">
    <property type="nucleotide sequence ID" value="XM_029031345.1"/>
</dbReference>
<organism evidence="2 3">
    <name type="scientific">Trypanosoma theileri</name>
    <dbReference type="NCBI Taxonomy" id="67003"/>
    <lineage>
        <taxon>Eukaryota</taxon>
        <taxon>Discoba</taxon>
        <taxon>Euglenozoa</taxon>
        <taxon>Kinetoplastea</taxon>
        <taxon>Metakinetoplastina</taxon>
        <taxon>Trypanosomatida</taxon>
        <taxon>Trypanosomatidae</taxon>
        <taxon>Trypanosoma</taxon>
    </lineage>
</organism>
<name>A0A1X0NFK0_9TRYP</name>
<keyword evidence="3" id="KW-1185">Reference proteome</keyword>
<feature type="compositionally biased region" description="Basic and acidic residues" evidence="1">
    <location>
        <begin position="142"/>
        <end position="153"/>
    </location>
</feature>
<feature type="region of interest" description="Disordered" evidence="1">
    <location>
        <begin position="71"/>
        <end position="164"/>
    </location>
</feature>
<dbReference type="AlphaFoldDB" id="A0A1X0NFK0"/>
<gene>
    <name evidence="2" type="ORF">TM35_000781040</name>
</gene>
<feature type="compositionally biased region" description="Basic and acidic residues" evidence="1">
    <location>
        <begin position="79"/>
        <end position="92"/>
    </location>
</feature>
<dbReference type="GeneID" id="39991125"/>
<comment type="caution">
    <text evidence="2">The sequence shown here is derived from an EMBL/GenBank/DDBJ whole genome shotgun (WGS) entry which is preliminary data.</text>
</comment>
<proteinExistence type="predicted"/>
<dbReference type="VEuPathDB" id="TriTrypDB:TM35_000781040"/>
<accession>A0A1X0NFK0</accession>
<evidence type="ECO:0000313" key="2">
    <source>
        <dbReference type="EMBL" id="ORC83136.1"/>
    </source>
</evidence>
<dbReference type="Proteomes" id="UP000192257">
    <property type="component" value="Unassembled WGS sequence"/>
</dbReference>
<evidence type="ECO:0000256" key="1">
    <source>
        <dbReference type="SAM" id="MobiDB-lite"/>
    </source>
</evidence>
<protein>
    <submittedName>
        <fullName evidence="2">Uncharacterized protein</fullName>
    </submittedName>
</protein>
<reference evidence="2 3" key="1">
    <citation type="submission" date="2017-03" db="EMBL/GenBank/DDBJ databases">
        <title>An alternative strategy for trypanosome survival in the mammalian bloodstream revealed through genome and transcriptome analysis of the ubiquitous bovine parasite Trypanosoma (Megatrypanum) theileri.</title>
        <authorList>
            <person name="Kelly S."/>
            <person name="Ivens A."/>
            <person name="Mott A."/>
            <person name="O'Neill E."/>
            <person name="Emms D."/>
            <person name="Macleod O."/>
            <person name="Voorheis P."/>
            <person name="Matthews J."/>
            <person name="Matthews K."/>
            <person name="Carrington M."/>
        </authorList>
    </citation>
    <scope>NUCLEOTIDE SEQUENCE [LARGE SCALE GENOMIC DNA]</scope>
    <source>
        <strain evidence="2">Edinburgh</strain>
    </source>
</reference>
<evidence type="ECO:0000313" key="3">
    <source>
        <dbReference type="Proteomes" id="UP000192257"/>
    </source>
</evidence>
<dbReference type="EMBL" id="NBCO01000078">
    <property type="protein sequence ID" value="ORC83136.1"/>
    <property type="molecule type" value="Genomic_DNA"/>
</dbReference>
<sequence>MCGSNRTAWLWTSVKELHLHHSRPRTRRWISPHRHSVHPTEAAVEWSSNTKCPSHSQCTHTMTVSHAEYQRGTAAFTKMHTESHPQRGTEKHKSSRGRRTTTTGYQQHTKHSQYNNHSCHSHQRKTITHTSTSTHPKRKKKQTDSLREAEAEQSHSTSPQVAVT</sequence>